<dbReference type="Proteomes" id="UP000224203">
    <property type="component" value="Unassembled WGS sequence"/>
</dbReference>
<evidence type="ECO:0008006" key="3">
    <source>
        <dbReference type="Google" id="ProtNLM"/>
    </source>
</evidence>
<dbReference type="AlphaFoldDB" id="A0A9X7GWZ7"/>
<organism evidence="1 2">
    <name type="scientific">Bacillus cereus</name>
    <dbReference type="NCBI Taxonomy" id="1396"/>
    <lineage>
        <taxon>Bacteria</taxon>
        <taxon>Bacillati</taxon>
        <taxon>Bacillota</taxon>
        <taxon>Bacilli</taxon>
        <taxon>Bacillales</taxon>
        <taxon>Bacillaceae</taxon>
        <taxon>Bacillus</taxon>
        <taxon>Bacillus cereus group</taxon>
    </lineage>
</organism>
<gene>
    <name evidence="1" type="ORF">COC69_08615</name>
</gene>
<evidence type="ECO:0000313" key="2">
    <source>
        <dbReference type="Proteomes" id="UP000224203"/>
    </source>
</evidence>
<accession>A0A9X7GWZ7</accession>
<comment type="caution">
    <text evidence="1">The sequence shown here is derived from an EMBL/GenBank/DDBJ whole genome shotgun (WGS) entry which is preliminary data.</text>
</comment>
<proteinExistence type="predicted"/>
<sequence>MLGNAIEITISEEQLKPLVDAEVKRIIEGREEVGTIWNMERLCKEWSRSDEWIKNNELYEMKDKGIAIKDGNRWTFDAKAAKEYISCWFRKRALQQKAQK</sequence>
<name>A0A9X7GWZ7_BACCE</name>
<evidence type="ECO:0000313" key="1">
    <source>
        <dbReference type="EMBL" id="PGS80826.1"/>
    </source>
</evidence>
<dbReference type="RefSeq" id="WP_098782502.1">
    <property type="nucleotide sequence ID" value="NZ_NULI01000042.1"/>
</dbReference>
<reference evidence="1 2" key="1">
    <citation type="submission" date="2017-09" db="EMBL/GenBank/DDBJ databases">
        <title>Large-scale bioinformatics analysis of Bacillus genomes uncovers conserved roles of natural products in bacterial physiology.</title>
        <authorList>
            <consortium name="Agbiome Team Llc"/>
            <person name="Bleich R.M."/>
            <person name="Grubbs K.J."/>
            <person name="Santa Maria K.C."/>
            <person name="Allen S.E."/>
            <person name="Farag S."/>
            <person name="Shank E.A."/>
            <person name="Bowers A."/>
        </authorList>
    </citation>
    <scope>NUCLEOTIDE SEQUENCE [LARGE SCALE GENOMIC DNA]</scope>
    <source>
        <strain evidence="1 2">AFS041711</strain>
    </source>
</reference>
<protein>
    <recommendedName>
        <fullName evidence="3">DUF771 domain-containing protein</fullName>
    </recommendedName>
</protein>
<dbReference type="EMBL" id="NULI01000042">
    <property type="protein sequence ID" value="PGS80826.1"/>
    <property type="molecule type" value="Genomic_DNA"/>
</dbReference>